<feature type="compositionally biased region" description="Gly residues" evidence="1">
    <location>
        <begin position="57"/>
        <end position="72"/>
    </location>
</feature>
<keyword evidence="2" id="KW-0732">Signal</keyword>
<dbReference type="OrthoDB" id="3742379at2"/>
<comment type="caution">
    <text evidence="3">The sequence shown here is derived from an EMBL/GenBank/DDBJ whole genome shotgun (WGS) entry which is preliminary data.</text>
</comment>
<feature type="region of interest" description="Disordered" evidence="1">
    <location>
        <begin position="44"/>
        <end position="87"/>
    </location>
</feature>
<evidence type="ECO:0000313" key="3">
    <source>
        <dbReference type="EMBL" id="RZU48772.1"/>
    </source>
</evidence>
<protein>
    <recommendedName>
        <fullName evidence="5">PKD domain-containing protein</fullName>
    </recommendedName>
</protein>
<organism evidence="3 4">
    <name type="scientific">Krasilnikovia cinnamomea</name>
    <dbReference type="NCBI Taxonomy" id="349313"/>
    <lineage>
        <taxon>Bacteria</taxon>
        <taxon>Bacillati</taxon>
        <taxon>Actinomycetota</taxon>
        <taxon>Actinomycetes</taxon>
        <taxon>Micromonosporales</taxon>
        <taxon>Micromonosporaceae</taxon>
        <taxon>Krasilnikovia</taxon>
    </lineage>
</organism>
<keyword evidence="4" id="KW-1185">Reference proteome</keyword>
<sequence length="308" mass="31274">MLGRRPVVLLVILAGLLASALVSAPAWAGDGAGKVQCTKGDPRPACNISAGTPQRPGSGGGNDGGQGGQGGDGKCRDPQGKEIPCQRDGGWAGADGCYYKAADLSPTMIENLGGQPAGEGGWYQKVCYGPDGQATTGFGGPVWIAGAPPAVSPEILARQARAKLRLPEVTIRMNPPGDQLVNLPVWLALDKASWKTQSATASVPGVSVTATARPVSVAWSMGDGSTRTCDGPGTAWTPGTDPKAASPDCGYVYRRSSAGAAGGSYTVSVTVTWEVTWAGAGRSGTVPGLTTTGRVPTRVQESQAVISR</sequence>
<gene>
    <name evidence="3" type="ORF">EV385_0496</name>
</gene>
<name>A0A4Q7ZDK3_9ACTN</name>
<reference evidence="3 4" key="1">
    <citation type="submission" date="2019-02" db="EMBL/GenBank/DDBJ databases">
        <title>Sequencing the genomes of 1000 actinobacteria strains.</title>
        <authorList>
            <person name="Klenk H.-P."/>
        </authorList>
    </citation>
    <scope>NUCLEOTIDE SEQUENCE [LARGE SCALE GENOMIC DNA]</scope>
    <source>
        <strain evidence="3 4">DSM 45162</strain>
    </source>
</reference>
<dbReference type="RefSeq" id="WP_130507963.1">
    <property type="nucleotide sequence ID" value="NZ_SHKY01000001.1"/>
</dbReference>
<evidence type="ECO:0000256" key="2">
    <source>
        <dbReference type="SAM" id="SignalP"/>
    </source>
</evidence>
<evidence type="ECO:0000256" key="1">
    <source>
        <dbReference type="SAM" id="MobiDB-lite"/>
    </source>
</evidence>
<dbReference type="EMBL" id="SHKY01000001">
    <property type="protein sequence ID" value="RZU48772.1"/>
    <property type="molecule type" value="Genomic_DNA"/>
</dbReference>
<feature type="signal peptide" evidence="2">
    <location>
        <begin position="1"/>
        <end position="28"/>
    </location>
</feature>
<dbReference type="Proteomes" id="UP000292564">
    <property type="component" value="Unassembled WGS sequence"/>
</dbReference>
<accession>A0A4Q7ZDK3</accession>
<feature type="chain" id="PRO_5020272909" description="PKD domain-containing protein" evidence="2">
    <location>
        <begin position="29"/>
        <end position="308"/>
    </location>
</feature>
<evidence type="ECO:0008006" key="5">
    <source>
        <dbReference type="Google" id="ProtNLM"/>
    </source>
</evidence>
<evidence type="ECO:0000313" key="4">
    <source>
        <dbReference type="Proteomes" id="UP000292564"/>
    </source>
</evidence>
<dbReference type="AlphaFoldDB" id="A0A4Q7ZDK3"/>
<proteinExistence type="predicted"/>